<dbReference type="Gene3D" id="1.20.1280.50">
    <property type="match status" value="1"/>
</dbReference>
<sequence>MHSIYVQANMDVGPPLGLPGSPIPREVEEIEEYINEEVEINIIEEVGENLIEVPVTPPPRKKRTTIARPKFTDRINELLMHIVHHIISFLPTEDFLKLSLSSKRFRDLCISSPSLSFDGMSVGVLPSIYLLNYLDRIMSLHKNTETYSLRVYWGIQSFEEKYRICSWLHKAISCNVKVLDLKFWVEDFAIPVDVFCSKSLRSLKLNFSGGKLKLPSNSGISTKLQSLLLKHFVPENKQHFEEWISLACKSLNSLDLVYFAGVDNIRINSSSLKQLNIYTACNVDLCFLEVSAAMLKDMDLYWTFGHTNNISFADY</sequence>
<dbReference type="Pfam" id="PF00646">
    <property type="entry name" value="F-box"/>
    <property type="match status" value="1"/>
</dbReference>
<dbReference type="InterPro" id="IPR001810">
    <property type="entry name" value="F-box_dom"/>
</dbReference>
<dbReference type="PANTHER" id="PTHR34223">
    <property type="entry name" value="OS11G0201299 PROTEIN"/>
    <property type="match status" value="1"/>
</dbReference>
<dbReference type="PANTHER" id="PTHR34223:SF51">
    <property type="entry name" value="OS06G0556300 PROTEIN"/>
    <property type="match status" value="1"/>
</dbReference>
<name>A0A7J7DS22_TRIWF</name>
<dbReference type="EMBL" id="JAAARO010000004">
    <property type="protein sequence ID" value="KAF5749160.1"/>
    <property type="molecule type" value="Genomic_DNA"/>
</dbReference>
<dbReference type="InterPro" id="IPR036047">
    <property type="entry name" value="F-box-like_dom_sf"/>
</dbReference>
<accession>A0A7J7DS22</accession>
<dbReference type="AlphaFoldDB" id="A0A7J7DS22"/>
<dbReference type="PROSITE" id="PS50181">
    <property type="entry name" value="FBOX"/>
    <property type="match status" value="1"/>
</dbReference>
<evidence type="ECO:0000259" key="1">
    <source>
        <dbReference type="PROSITE" id="PS50181"/>
    </source>
</evidence>
<gene>
    <name evidence="2" type="ORF">HS088_TW04G01123</name>
</gene>
<organism evidence="2 3">
    <name type="scientific">Tripterygium wilfordii</name>
    <name type="common">Thunder God vine</name>
    <dbReference type="NCBI Taxonomy" id="458696"/>
    <lineage>
        <taxon>Eukaryota</taxon>
        <taxon>Viridiplantae</taxon>
        <taxon>Streptophyta</taxon>
        <taxon>Embryophyta</taxon>
        <taxon>Tracheophyta</taxon>
        <taxon>Spermatophyta</taxon>
        <taxon>Magnoliopsida</taxon>
        <taxon>eudicotyledons</taxon>
        <taxon>Gunneridae</taxon>
        <taxon>Pentapetalae</taxon>
        <taxon>rosids</taxon>
        <taxon>fabids</taxon>
        <taxon>Celastrales</taxon>
        <taxon>Celastraceae</taxon>
        <taxon>Tripterygium</taxon>
    </lineage>
</organism>
<dbReference type="SUPFAM" id="SSF81383">
    <property type="entry name" value="F-box domain"/>
    <property type="match status" value="1"/>
</dbReference>
<protein>
    <submittedName>
        <fullName evidence="2">Putative F-box/LRR-repeat protein</fullName>
    </submittedName>
</protein>
<dbReference type="InParanoid" id="A0A7J7DS22"/>
<feature type="domain" description="F-box" evidence="1">
    <location>
        <begin position="72"/>
        <end position="120"/>
    </location>
</feature>
<dbReference type="InterPro" id="IPR055411">
    <property type="entry name" value="LRR_FXL15/At3g58940/PEG3-like"/>
</dbReference>
<keyword evidence="3" id="KW-1185">Reference proteome</keyword>
<evidence type="ECO:0000313" key="2">
    <source>
        <dbReference type="EMBL" id="KAF5749160.1"/>
    </source>
</evidence>
<dbReference type="Proteomes" id="UP000593562">
    <property type="component" value="Unassembled WGS sequence"/>
</dbReference>
<evidence type="ECO:0000313" key="3">
    <source>
        <dbReference type="Proteomes" id="UP000593562"/>
    </source>
</evidence>
<dbReference type="OrthoDB" id="594804at2759"/>
<proteinExistence type="predicted"/>
<dbReference type="InterPro" id="IPR053197">
    <property type="entry name" value="F-box_SCFL_complex_component"/>
</dbReference>
<comment type="caution">
    <text evidence="2">The sequence shown here is derived from an EMBL/GenBank/DDBJ whole genome shotgun (WGS) entry which is preliminary data.</text>
</comment>
<dbReference type="Pfam" id="PF24758">
    <property type="entry name" value="LRR_At5g56370"/>
    <property type="match status" value="1"/>
</dbReference>
<reference evidence="2 3" key="1">
    <citation type="journal article" date="2020" name="Nat. Commun.">
        <title>Genome of Tripterygium wilfordii and identification of cytochrome P450 involved in triptolide biosynthesis.</title>
        <authorList>
            <person name="Tu L."/>
            <person name="Su P."/>
            <person name="Zhang Z."/>
            <person name="Gao L."/>
            <person name="Wang J."/>
            <person name="Hu T."/>
            <person name="Zhou J."/>
            <person name="Zhang Y."/>
            <person name="Zhao Y."/>
            <person name="Liu Y."/>
            <person name="Song Y."/>
            <person name="Tong Y."/>
            <person name="Lu Y."/>
            <person name="Yang J."/>
            <person name="Xu C."/>
            <person name="Jia M."/>
            <person name="Peters R.J."/>
            <person name="Huang L."/>
            <person name="Gao W."/>
        </authorList>
    </citation>
    <scope>NUCLEOTIDE SEQUENCE [LARGE SCALE GENOMIC DNA]</scope>
    <source>
        <strain evidence="3">cv. XIE 37</strain>
        <tissue evidence="2">Leaf</tissue>
    </source>
</reference>